<feature type="transmembrane region" description="Helical" evidence="1">
    <location>
        <begin position="378"/>
        <end position="402"/>
    </location>
</feature>
<accession>A0A833RW85</accession>
<dbReference type="Proteomes" id="UP000623129">
    <property type="component" value="Unassembled WGS sequence"/>
</dbReference>
<keyword evidence="1" id="KW-0472">Membrane</keyword>
<evidence type="ECO:0000256" key="1">
    <source>
        <dbReference type="SAM" id="Phobius"/>
    </source>
</evidence>
<dbReference type="OrthoDB" id="672171at2759"/>
<feature type="transmembrane region" description="Helical" evidence="1">
    <location>
        <begin position="89"/>
        <end position="110"/>
    </location>
</feature>
<dbReference type="Pfam" id="PF13968">
    <property type="entry name" value="DUF4220"/>
    <property type="match status" value="1"/>
</dbReference>
<proteinExistence type="predicted"/>
<comment type="caution">
    <text evidence="3">The sequence shown here is derived from an EMBL/GenBank/DDBJ whole genome shotgun (WGS) entry which is preliminary data.</text>
</comment>
<dbReference type="InterPro" id="IPR007658">
    <property type="entry name" value="DUF594"/>
</dbReference>
<reference evidence="3" key="1">
    <citation type="submission" date="2020-01" db="EMBL/GenBank/DDBJ databases">
        <title>Genome sequence of Kobresia littledalei, the first chromosome-level genome in the family Cyperaceae.</title>
        <authorList>
            <person name="Qu G."/>
        </authorList>
    </citation>
    <scope>NUCLEOTIDE SEQUENCE</scope>
    <source>
        <strain evidence="3">C.B.Clarke</strain>
        <tissue evidence="3">Leaf</tissue>
    </source>
</reference>
<feature type="transmembrane region" description="Helical" evidence="1">
    <location>
        <begin position="144"/>
        <end position="161"/>
    </location>
</feature>
<sequence>MDNQSAPPPAEVSDEYFSDVQAYSIRAATFTCVTALILFVNYFIAVTRFRLWHSNGFLEKIIPLVDHPLTWLISNCASQLSSAQYKNDLYLIWLIVLTITYDNVITISTVSSLSSSWLLRESIPLFNAIYAGVSLYTNSDGSGYFLPLQVLWLLLLVKFFLRLLSHNLVNKVYGLNNSKLVADYMKIEHELTEPNEKIDPKRMTGYKYLVMGEAKINAKLEGPEYGAEVELPESVVTMEKIWKCNDRLLHPSIDTDNRLKDVCLSFAFFKLLKRQYFEYPAAEAEQEKTRRLVFEGLLSGNDDDDDRVYRVIGMEIGFLRDFFYTRYPVTFAIGFPVVHVILLIGMIGVNVWISHKAFRNNYDPESDYLTHRGHNIDYVITNILLIMIIVMEALETLSYVFSDWTKVILICRHVKSRMSCYPSFYYKVLALHCKWKFSRSLNYKIGQYTLLKNYNRNCPDWLHVNCFPCSKWGYSPVKVAPIGINEEKAVVLSRDVKREIVGSLRLLNGYPTKGVASLQRNGVYNDLARTCALKTEFHTLIVWHIATSLCEIHPVKDGGNKESIEPHHSVANHLSNYCAYLMVFLPDLLPERESIFSVKLFFREILSETKEFFREAKKSEDKYNLMMQKEDYCDKVIDMGVKLGRDLMQISDDAHRWKIMSDFWSEFIVFLAPSGKVREHLRLLESGGEFITHLWALLYHAGIVDPNITGSSGYYP</sequence>
<protein>
    <recommendedName>
        <fullName evidence="2">DUF4220 domain-containing protein</fullName>
    </recommendedName>
</protein>
<feature type="domain" description="DUF4220" evidence="2">
    <location>
        <begin position="73"/>
        <end position="452"/>
    </location>
</feature>
<evidence type="ECO:0000259" key="2">
    <source>
        <dbReference type="Pfam" id="PF13968"/>
    </source>
</evidence>
<dbReference type="EMBL" id="SWLB01000001">
    <property type="protein sequence ID" value="KAF3341738.1"/>
    <property type="molecule type" value="Genomic_DNA"/>
</dbReference>
<keyword evidence="4" id="KW-1185">Reference proteome</keyword>
<dbReference type="Pfam" id="PF04578">
    <property type="entry name" value="DUF594"/>
    <property type="match status" value="1"/>
</dbReference>
<dbReference type="InterPro" id="IPR025315">
    <property type="entry name" value="DUF4220"/>
</dbReference>
<evidence type="ECO:0000313" key="3">
    <source>
        <dbReference type="EMBL" id="KAF3341738.1"/>
    </source>
</evidence>
<evidence type="ECO:0000313" key="4">
    <source>
        <dbReference type="Proteomes" id="UP000623129"/>
    </source>
</evidence>
<feature type="transmembrane region" description="Helical" evidence="1">
    <location>
        <begin position="23"/>
        <end position="44"/>
    </location>
</feature>
<keyword evidence="1" id="KW-0812">Transmembrane</keyword>
<organism evidence="3 4">
    <name type="scientific">Carex littledalei</name>
    <dbReference type="NCBI Taxonomy" id="544730"/>
    <lineage>
        <taxon>Eukaryota</taxon>
        <taxon>Viridiplantae</taxon>
        <taxon>Streptophyta</taxon>
        <taxon>Embryophyta</taxon>
        <taxon>Tracheophyta</taxon>
        <taxon>Spermatophyta</taxon>
        <taxon>Magnoliopsida</taxon>
        <taxon>Liliopsida</taxon>
        <taxon>Poales</taxon>
        <taxon>Cyperaceae</taxon>
        <taxon>Cyperoideae</taxon>
        <taxon>Cariceae</taxon>
        <taxon>Carex</taxon>
        <taxon>Carex subgen. Euthyceras</taxon>
    </lineage>
</organism>
<feature type="transmembrane region" description="Helical" evidence="1">
    <location>
        <begin position="329"/>
        <end position="353"/>
    </location>
</feature>
<name>A0A833RW85_9POAL</name>
<gene>
    <name evidence="3" type="ORF">FCM35_KLT00376</name>
</gene>
<dbReference type="PANTHER" id="PTHR31325">
    <property type="entry name" value="OS01G0798800 PROTEIN-RELATED"/>
    <property type="match status" value="1"/>
</dbReference>
<dbReference type="AlphaFoldDB" id="A0A833RW85"/>
<keyword evidence="1" id="KW-1133">Transmembrane helix</keyword>